<dbReference type="CDD" id="cd05402">
    <property type="entry name" value="NT_PAP_TUTase"/>
    <property type="match status" value="1"/>
</dbReference>
<evidence type="ECO:0000313" key="11">
    <source>
        <dbReference type="Proteomes" id="UP000013776"/>
    </source>
</evidence>
<protein>
    <recommendedName>
        <fullName evidence="3">polynucleotide adenylyltransferase</fullName>
        <ecNumber evidence="3">2.7.7.19</ecNumber>
    </recommendedName>
</protein>
<dbReference type="InterPro" id="IPR002058">
    <property type="entry name" value="PAP_assoc"/>
</dbReference>
<accession>R4XBN6</accession>
<keyword evidence="11" id="KW-1185">Reference proteome</keyword>
<evidence type="ECO:0000256" key="5">
    <source>
        <dbReference type="ARBA" id="ARBA00022723"/>
    </source>
</evidence>
<dbReference type="InterPro" id="IPR045862">
    <property type="entry name" value="Trf4-like"/>
</dbReference>
<feature type="compositionally biased region" description="Basic residues" evidence="7">
    <location>
        <begin position="16"/>
        <end position="32"/>
    </location>
</feature>
<dbReference type="GO" id="GO:0031123">
    <property type="term" value="P:RNA 3'-end processing"/>
    <property type="evidence" value="ECO:0007669"/>
    <property type="project" value="TreeGrafter"/>
</dbReference>
<dbReference type="AlphaFoldDB" id="R4XBN6"/>
<feature type="region of interest" description="Disordered" evidence="7">
    <location>
        <begin position="1"/>
        <end position="136"/>
    </location>
</feature>
<evidence type="ECO:0000259" key="9">
    <source>
        <dbReference type="Pfam" id="PF22600"/>
    </source>
</evidence>
<feature type="compositionally biased region" description="Basic residues" evidence="7">
    <location>
        <begin position="101"/>
        <end position="114"/>
    </location>
</feature>
<feature type="region of interest" description="Disordered" evidence="7">
    <location>
        <begin position="142"/>
        <end position="161"/>
    </location>
</feature>
<evidence type="ECO:0000256" key="3">
    <source>
        <dbReference type="ARBA" id="ARBA00012388"/>
    </source>
</evidence>
<feature type="compositionally biased region" description="Acidic residues" evidence="7">
    <location>
        <begin position="630"/>
        <end position="641"/>
    </location>
</feature>
<dbReference type="GO" id="GO:0003729">
    <property type="term" value="F:mRNA binding"/>
    <property type="evidence" value="ECO:0007669"/>
    <property type="project" value="TreeGrafter"/>
</dbReference>
<organism evidence="10 11">
    <name type="scientific">Taphrina deformans (strain PYCC 5710 / ATCC 11124 / CBS 356.35 / IMI 108563 / JCM 9778 / NBRC 8474)</name>
    <name type="common">Peach leaf curl fungus</name>
    <name type="synonym">Lalaria deformans</name>
    <dbReference type="NCBI Taxonomy" id="1097556"/>
    <lineage>
        <taxon>Eukaryota</taxon>
        <taxon>Fungi</taxon>
        <taxon>Dikarya</taxon>
        <taxon>Ascomycota</taxon>
        <taxon>Taphrinomycotina</taxon>
        <taxon>Taphrinomycetes</taxon>
        <taxon>Taphrinales</taxon>
        <taxon>Taphrinaceae</taxon>
        <taxon>Taphrina</taxon>
    </lineage>
</organism>
<dbReference type="GO" id="GO:0005730">
    <property type="term" value="C:nucleolus"/>
    <property type="evidence" value="ECO:0007669"/>
    <property type="project" value="TreeGrafter"/>
</dbReference>
<keyword evidence="5" id="KW-0479">Metal-binding</keyword>
<dbReference type="FunFam" id="3.30.460.10:FF:000006">
    <property type="entry name" value="non-canonical poly(A) RNA polymerase PAPD5"/>
    <property type="match status" value="1"/>
</dbReference>
<comment type="cofactor">
    <cofactor evidence="1">
        <name>Mn(2+)</name>
        <dbReference type="ChEBI" id="CHEBI:29035"/>
    </cofactor>
</comment>
<comment type="caution">
    <text evidence="10">The sequence shown here is derived from an EMBL/GenBank/DDBJ whole genome shotgun (WGS) entry which is preliminary data.</text>
</comment>
<dbReference type="EMBL" id="CAHR02000011">
    <property type="protein sequence ID" value="CCG80748.1"/>
    <property type="molecule type" value="Genomic_DNA"/>
</dbReference>
<dbReference type="GO" id="GO:0031499">
    <property type="term" value="C:TRAMP complex"/>
    <property type="evidence" value="ECO:0007669"/>
    <property type="project" value="UniProtKB-ARBA"/>
</dbReference>
<dbReference type="Pfam" id="PF22600">
    <property type="entry name" value="MTPAP-like_central"/>
    <property type="match status" value="1"/>
</dbReference>
<dbReference type="FunFam" id="1.10.1410.10:FF:000003">
    <property type="entry name" value="non-canonical poly(A) RNA polymerase PAPD7"/>
    <property type="match status" value="1"/>
</dbReference>
<feature type="compositionally biased region" description="Polar residues" evidence="7">
    <location>
        <begin position="73"/>
        <end position="94"/>
    </location>
</feature>
<dbReference type="GO" id="GO:0071035">
    <property type="term" value="P:nuclear polyadenylation-dependent rRNA catabolic process"/>
    <property type="evidence" value="ECO:0007669"/>
    <property type="project" value="UniProtKB-ARBA"/>
</dbReference>
<feature type="region of interest" description="Disordered" evidence="7">
    <location>
        <begin position="596"/>
        <end position="665"/>
    </location>
</feature>
<reference evidence="10 11" key="1">
    <citation type="journal article" date="2013" name="MBio">
        <title>Genome sequencing of the plant pathogen Taphrina deformans, the causal agent of peach leaf curl.</title>
        <authorList>
            <person name="Cisse O.H."/>
            <person name="Almeida J.M.G.C.F."/>
            <person name="Fonseca A."/>
            <person name="Kumar A.A."/>
            <person name="Salojaervi J."/>
            <person name="Overmyer K."/>
            <person name="Hauser P.M."/>
            <person name="Pagni M."/>
        </authorList>
    </citation>
    <scope>NUCLEOTIDE SEQUENCE [LARGE SCALE GENOMIC DNA]</scope>
    <source>
        <strain evidence="11">PYCC 5710 / ATCC 11124 / CBS 356.35 / IMI 108563 / JCM 9778 / NBRC 8474</strain>
    </source>
</reference>
<dbReference type="SUPFAM" id="SSF81301">
    <property type="entry name" value="Nucleotidyltransferase"/>
    <property type="match status" value="1"/>
</dbReference>
<dbReference type="VEuPathDB" id="FungiDB:TAPDE_000371"/>
<dbReference type="eggNOG" id="KOG1906">
    <property type="taxonomic scope" value="Eukaryota"/>
</dbReference>
<evidence type="ECO:0000256" key="2">
    <source>
        <dbReference type="ARBA" id="ARBA00008593"/>
    </source>
</evidence>
<feature type="compositionally biased region" description="Basic and acidic residues" evidence="7">
    <location>
        <begin position="596"/>
        <end position="607"/>
    </location>
</feature>
<dbReference type="InterPro" id="IPR054708">
    <property type="entry name" value="MTPAP-like_central"/>
</dbReference>
<dbReference type="STRING" id="1097556.R4XBN6"/>
<feature type="compositionally biased region" description="Basic and acidic residues" evidence="7">
    <location>
        <begin position="643"/>
        <end position="655"/>
    </location>
</feature>
<dbReference type="GO" id="GO:0010629">
    <property type="term" value="P:negative regulation of gene expression"/>
    <property type="evidence" value="ECO:0007669"/>
    <property type="project" value="UniProtKB-ARBA"/>
</dbReference>
<dbReference type="Gene3D" id="3.30.460.10">
    <property type="entry name" value="Beta Polymerase, domain 2"/>
    <property type="match status" value="1"/>
</dbReference>
<dbReference type="Gene3D" id="1.10.1410.10">
    <property type="match status" value="1"/>
</dbReference>
<comment type="similarity">
    <text evidence="2">Belongs to the DNA polymerase type-B-like family.</text>
</comment>
<keyword evidence="4" id="KW-0808">Transferase</keyword>
<feature type="domain" description="Poly(A) RNA polymerase mitochondrial-like central palm" evidence="9">
    <location>
        <begin position="263"/>
        <end position="397"/>
    </location>
</feature>
<dbReference type="OrthoDB" id="273917at2759"/>
<evidence type="ECO:0000256" key="1">
    <source>
        <dbReference type="ARBA" id="ARBA00001936"/>
    </source>
</evidence>
<dbReference type="GO" id="GO:0046872">
    <property type="term" value="F:metal ion binding"/>
    <property type="evidence" value="ECO:0007669"/>
    <property type="project" value="UniProtKB-KW"/>
</dbReference>
<evidence type="ECO:0000256" key="6">
    <source>
        <dbReference type="ARBA" id="ARBA00022842"/>
    </source>
</evidence>
<dbReference type="Proteomes" id="UP000013776">
    <property type="component" value="Unassembled WGS sequence"/>
</dbReference>
<dbReference type="SUPFAM" id="SSF81631">
    <property type="entry name" value="PAP/OAS1 substrate-binding domain"/>
    <property type="match status" value="1"/>
</dbReference>
<dbReference type="EC" id="2.7.7.19" evidence="3"/>
<dbReference type="GO" id="GO:0043634">
    <property type="term" value="P:polyadenylation-dependent ncRNA catabolic process"/>
    <property type="evidence" value="ECO:0007669"/>
    <property type="project" value="TreeGrafter"/>
</dbReference>
<feature type="compositionally biased region" description="Basic and acidic residues" evidence="7">
    <location>
        <begin position="735"/>
        <end position="748"/>
    </location>
</feature>
<feature type="region of interest" description="Disordered" evidence="7">
    <location>
        <begin position="696"/>
        <end position="764"/>
    </location>
</feature>
<feature type="domain" description="PAP-associated" evidence="8">
    <location>
        <begin position="457"/>
        <end position="515"/>
    </location>
</feature>
<evidence type="ECO:0000256" key="7">
    <source>
        <dbReference type="SAM" id="MobiDB-lite"/>
    </source>
</evidence>
<feature type="compositionally biased region" description="Basic and acidic residues" evidence="7">
    <location>
        <begin position="1"/>
        <end position="12"/>
    </location>
</feature>
<evidence type="ECO:0000256" key="4">
    <source>
        <dbReference type="ARBA" id="ARBA00022679"/>
    </source>
</evidence>
<feature type="region of interest" description="Disordered" evidence="7">
    <location>
        <begin position="213"/>
        <end position="240"/>
    </location>
</feature>
<dbReference type="Pfam" id="PF03828">
    <property type="entry name" value="PAP_assoc"/>
    <property type="match status" value="1"/>
</dbReference>
<gene>
    <name evidence="10" type="ORF">TAPDE_000371</name>
</gene>
<name>R4XBN6_TAPDE</name>
<keyword evidence="6" id="KW-0460">Magnesium</keyword>
<dbReference type="GO" id="GO:1990817">
    <property type="term" value="F:poly(A) RNA polymerase activity"/>
    <property type="evidence" value="ECO:0007669"/>
    <property type="project" value="UniProtKB-EC"/>
</dbReference>
<evidence type="ECO:0000259" key="8">
    <source>
        <dbReference type="Pfam" id="PF03828"/>
    </source>
</evidence>
<sequence>MGKKGHPEERDGGGVSKKKRSGSEKRRLRRQKNSTLSKEPSADGAELDPDFQFGASEHEEHGDGSEAVGEEVSQVQSPQELSPSIEGTSYTRQDSTTSSKSSKKAQRRKEKKKQAKLEKKKAMLESPENGLDTTSSLAANGIEAQAEALRNDSAAAEGDMSTVSATTNALTDGDDFIPFNFDECEGEEEAEAVSETEQPTAFAKVAAKLGKFVQESNDPTKRKRQGGDDKRSAKRKREMAKADPYPWLQGVSYAQEREPARILHREMLDFVNFVGPTEEEHRVRTFVISRIQKLVERKWPTASLHVFGSFETKLYLPTSDIDLVVLSADGGEVYEKPNHLRRLANWLVKAHIAENIQVITSARVPIIKFIDSVTKLNVDISFNKPSGLVAAGVVKRYTEKMPALRPLVVFIKHFLNMRGMNEVYLGGLGSYSIICMVISFLQRHPKVASGQVRQEDNLGVLVVEFFELYGKRFSYDNVGINIEGDGRYFSKVEYGWQRPGQSYLLSIEDPTDPENDIAKSSFGILKVKSTFGGGHDFLVQRLYDVNDRIKDRKRADVGLDSILSAVVSIDEDMKLGREFIASCFESDIVQEELQRMEESEGEIHEVPSFEPTLLAKTKSSKASSTAPSYVEEDESEDDTLLDNDGHKFVRPDGYKKPSNPADVDDLYSKLNAAPVHPVANAKPQSNAGGRTEDEIYLIQSSDDERHKSRGPSNKDVINLDSDEEVQDSKVAQVDKSARARYWEAKGKENPALIDDYDSASDHLE</sequence>
<dbReference type="PANTHER" id="PTHR23092">
    <property type="entry name" value="POLY(A) RNA POLYMERASE"/>
    <property type="match status" value="1"/>
</dbReference>
<feature type="compositionally biased region" description="Low complexity" evidence="7">
    <location>
        <begin position="612"/>
        <end position="626"/>
    </location>
</feature>
<proteinExistence type="inferred from homology"/>
<dbReference type="InterPro" id="IPR043519">
    <property type="entry name" value="NT_sf"/>
</dbReference>
<evidence type="ECO:0000313" key="10">
    <source>
        <dbReference type="EMBL" id="CCG80748.1"/>
    </source>
</evidence>
<dbReference type="PANTHER" id="PTHR23092:SF15">
    <property type="entry name" value="INACTIVE NON-CANONICAL POLY(A) RNA POLYMERASE PROTEIN TRF4-2-RELATED"/>
    <property type="match status" value="1"/>
</dbReference>